<comment type="caution">
    <text evidence="2">The sequence shown here is derived from an EMBL/GenBank/DDBJ whole genome shotgun (WGS) entry which is preliminary data.</text>
</comment>
<proteinExistence type="predicted"/>
<feature type="domain" description="Immunity MXAN-0049 protein" evidence="1">
    <location>
        <begin position="56"/>
        <end position="202"/>
    </location>
</feature>
<name>A0A4R7ZAL8_9FIRM</name>
<dbReference type="InterPro" id="IPR012433">
    <property type="entry name" value="Imm11"/>
</dbReference>
<dbReference type="OrthoDB" id="2044004at2"/>
<accession>A0A4R7ZAL8</accession>
<dbReference type="AlphaFoldDB" id="A0A4R7ZAL8"/>
<evidence type="ECO:0000259" key="1">
    <source>
        <dbReference type="Pfam" id="PF07791"/>
    </source>
</evidence>
<reference evidence="2 3" key="1">
    <citation type="submission" date="2019-03" db="EMBL/GenBank/DDBJ databases">
        <title>Genomic Encyclopedia of Type Strains, Phase IV (KMG-IV): sequencing the most valuable type-strain genomes for metagenomic binning, comparative biology and taxonomic classification.</title>
        <authorList>
            <person name="Goeker M."/>
        </authorList>
    </citation>
    <scope>NUCLEOTIDE SEQUENCE [LARGE SCALE GENOMIC DNA]</scope>
    <source>
        <strain evidence="2 3">DSM 28867</strain>
    </source>
</reference>
<evidence type="ECO:0000313" key="3">
    <source>
        <dbReference type="Proteomes" id="UP000294743"/>
    </source>
</evidence>
<dbReference type="Pfam" id="PF07791">
    <property type="entry name" value="Imm11"/>
    <property type="match status" value="1"/>
</dbReference>
<protein>
    <recommendedName>
        <fullName evidence="1">Immunity MXAN-0049 protein domain-containing protein</fullName>
    </recommendedName>
</protein>
<evidence type="ECO:0000313" key="2">
    <source>
        <dbReference type="EMBL" id="TDW13119.1"/>
    </source>
</evidence>
<keyword evidence="3" id="KW-1185">Reference proteome</keyword>
<dbReference type="Proteomes" id="UP000294743">
    <property type="component" value="Unassembled WGS sequence"/>
</dbReference>
<dbReference type="RefSeq" id="WP_134171070.1">
    <property type="nucleotide sequence ID" value="NZ_SODD01000049.1"/>
</dbReference>
<dbReference type="EMBL" id="SODD01000049">
    <property type="protein sequence ID" value="TDW13119.1"/>
    <property type="molecule type" value="Genomic_DNA"/>
</dbReference>
<gene>
    <name evidence="2" type="ORF">EDD63_1499</name>
</gene>
<sequence length="205" mass="24601">MFYRLTWDMDRIDDSIKSNTNTIYAEKSNLGEIVYKDVKVGFFSNIIYKSFEKLSDTWPEVEFYYSSKASDLENEYLINVNRWPIIHKKVMEKFNDNKIKGLQYLPIKLIDVVTGKVNNNYVVMYIMNFIEAYDMNLSKYTYNEKYNVYSFLPQDIVLDEKVCKDYDIFRCKKDFVGIYVSQKIKNIIDDNNWIGFEFYKQKTNV</sequence>
<organism evidence="2 3">
    <name type="scientific">Breznakia blatticola</name>
    <dbReference type="NCBI Taxonomy" id="1754012"/>
    <lineage>
        <taxon>Bacteria</taxon>
        <taxon>Bacillati</taxon>
        <taxon>Bacillota</taxon>
        <taxon>Erysipelotrichia</taxon>
        <taxon>Erysipelotrichales</taxon>
        <taxon>Erysipelotrichaceae</taxon>
        <taxon>Breznakia</taxon>
    </lineage>
</organism>